<dbReference type="Proteomes" id="UP000683428">
    <property type="component" value="Chromosome"/>
</dbReference>
<dbReference type="PIRSF" id="PIRSF028099">
    <property type="entry name" value="DUF1111"/>
    <property type="match status" value="1"/>
</dbReference>
<dbReference type="InterPro" id="IPR009056">
    <property type="entry name" value="Cyt_c-like_dom"/>
</dbReference>
<dbReference type="GO" id="GO:0020037">
    <property type="term" value="F:heme binding"/>
    <property type="evidence" value="ECO:0007669"/>
    <property type="project" value="InterPro"/>
</dbReference>
<reference evidence="6" key="1">
    <citation type="submission" date="2020-11" db="EMBL/GenBank/DDBJ databases">
        <title>Azospira inquinata sp. nov.</title>
        <authorList>
            <person name="Moe W.M."/>
            <person name="Mikes M.C."/>
        </authorList>
    </citation>
    <scope>NUCLEOTIDE SEQUENCE</scope>
    <source>
        <strain evidence="6">Azo-3</strain>
    </source>
</reference>
<organism evidence="6 7">
    <name type="scientific">Azospira inquinata</name>
    <dbReference type="NCBI Taxonomy" id="2785627"/>
    <lineage>
        <taxon>Bacteria</taxon>
        <taxon>Pseudomonadati</taxon>
        <taxon>Pseudomonadota</taxon>
        <taxon>Betaproteobacteria</taxon>
        <taxon>Rhodocyclales</taxon>
        <taxon>Rhodocyclaceae</taxon>
        <taxon>Azospira</taxon>
    </lineage>
</organism>
<feature type="signal peptide" evidence="4">
    <location>
        <begin position="1"/>
        <end position="22"/>
    </location>
</feature>
<dbReference type="PANTHER" id="PTHR30600:SF4">
    <property type="entry name" value="CYTOCHROME C DOMAIN-CONTAINING PROTEIN"/>
    <property type="match status" value="1"/>
</dbReference>
<accession>A0A975SQJ8</accession>
<evidence type="ECO:0000256" key="3">
    <source>
        <dbReference type="PROSITE-ProRule" id="PRU00433"/>
    </source>
</evidence>
<keyword evidence="2 3" id="KW-0408">Iron</keyword>
<dbReference type="RefSeq" id="WP_216131060.1">
    <property type="nucleotide sequence ID" value="NZ_CP064782.1"/>
</dbReference>
<keyword evidence="7" id="KW-1185">Reference proteome</keyword>
<feature type="domain" description="Cytochrome c" evidence="5">
    <location>
        <begin position="318"/>
        <end position="450"/>
    </location>
</feature>
<evidence type="ECO:0000313" key="6">
    <source>
        <dbReference type="EMBL" id="QWT50135.1"/>
    </source>
</evidence>
<dbReference type="GO" id="GO:0009055">
    <property type="term" value="F:electron transfer activity"/>
    <property type="evidence" value="ECO:0007669"/>
    <property type="project" value="InterPro"/>
</dbReference>
<dbReference type="EMBL" id="CP064782">
    <property type="protein sequence ID" value="QWT50135.1"/>
    <property type="molecule type" value="Genomic_DNA"/>
</dbReference>
<evidence type="ECO:0000313" key="7">
    <source>
        <dbReference type="Proteomes" id="UP000683428"/>
    </source>
</evidence>
<dbReference type="PROSITE" id="PS51007">
    <property type="entry name" value="CYTC"/>
    <property type="match status" value="2"/>
</dbReference>
<keyword evidence="3" id="KW-0349">Heme</keyword>
<name>A0A975SQJ8_9RHOO</name>
<dbReference type="PANTHER" id="PTHR30600">
    <property type="entry name" value="CYTOCHROME C PEROXIDASE-RELATED"/>
    <property type="match status" value="1"/>
</dbReference>
<dbReference type="InterPro" id="IPR051395">
    <property type="entry name" value="Cytochrome_c_Peroxidase/MauG"/>
</dbReference>
<dbReference type="GO" id="GO:0004130">
    <property type="term" value="F:cytochrome-c peroxidase activity"/>
    <property type="evidence" value="ECO:0007669"/>
    <property type="project" value="TreeGrafter"/>
</dbReference>
<evidence type="ECO:0000256" key="4">
    <source>
        <dbReference type="SAM" id="SignalP"/>
    </source>
</evidence>
<feature type="chain" id="PRO_5037515260" evidence="4">
    <location>
        <begin position="23"/>
        <end position="450"/>
    </location>
</feature>
<protein>
    <submittedName>
        <fullName evidence="6">Thiol oxidoreductase</fullName>
    </submittedName>
</protein>
<proteinExistence type="predicted"/>
<dbReference type="Pfam" id="PF06537">
    <property type="entry name" value="DHOR"/>
    <property type="match status" value="1"/>
</dbReference>
<evidence type="ECO:0000259" key="5">
    <source>
        <dbReference type="PROSITE" id="PS51007"/>
    </source>
</evidence>
<dbReference type="AlphaFoldDB" id="A0A975SQJ8"/>
<keyword evidence="1 3" id="KW-0479">Metal-binding</keyword>
<evidence type="ECO:0000256" key="2">
    <source>
        <dbReference type="ARBA" id="ARBA00023004"/>
    </source>
</evidence>
<dbReference type="GO" id="GO:0046872">
    <property type="term" value="F:metal ion binding"/>
    <property type="evidence" value="ECO:0007669"/>
    <property type="project" value="UniProtKB-KW"/>
</dbReference>
<dbReference type="KEGG" id="aiq:Azoinq_05945"/>
<keyword evidence="4" id="KW-0732">Signal</keyword>
<dbReference type="InterPro" id="IPR010538">
    <property type="entry name" value="DHOR"/>
</dbReference>
<sequence length="450" mass="48490">MKNFKRLGALALLAGAGLPPLAAWGGGTVADDSREAYTKPLPGLSESQRQAFLRGRSLFRQDWVVAPAKDDTVDGLGPLYNRLACLSCHPKEGRGKAPDGPEQRMQSMLVRLSVPGRGPHGGPKPHPAYGDQLNEEGIPGVPGEGRADVHWQELAPVTLGDGTRVPLRRMTLHFVDLAYGPLDGVLTSPRVGPSVFGLGLLEAVPVADLEARARAAKPDGVRGRVNRVWDATAGKTVVGRFGWKANMPSLVQQIAGAMRGDLGITSPIFPEQNCMAGQTACRRAPAGGEPELTAAQLEDLRTYLALLAVPAPRDQDQAPVMRGKALFSRLGCGQCHQPELHTGAHRAFPQLAKVTIAPYTDLLLHDMGLGLADGRPDFRAGGREWRTPPLWGLGLQEKINEHSTLLHDGRARNVTEAILWHGGEARRARQRFVALDRGGREDLLRFLASL</sequence>
<feature type="domain" description="Cytochrome c" evidence="5">
    <location>
        <begin position="50"/>
        <end position="308"/>
    </location>
</feature>
<gene>
    <name evidence="6" type="ORF">Azoinq_05945</name>
</gene>
<evidence type="ECO:0000256" key="1">
    <source>
        <dbReference type="ARBA" id="ARBA00022723"/>
    </source>
</evidence>